<sequence length="109" mass="11965">MEGDKYDIPPLIGPSIARSQASQTAKTQTTDARSRIANGGVEGVDGVGRVRRRIRALARWRTRRRRSGGGGAAARKSERRAFRGIAWRVGGGRNGAKRWRRSDAAVSHR</sequence>
<evidence type="ECO:0000256" key="1">
    <source>
        <dbReference type="SAM" id="MobiDB-lite"/>
    </source>
</evidence>
<dbReference type="Proteomes" id="UP001419268">
    <property type="component" value="Unassembled WGS sequence"/>
</dbReference>
<reference evidence="2 3" key="1">
    <citation type="submission" date="2024-01" db="EMBL/GenBank/DDBJ databases">
        <title>Genome assemblies of Stephania.</title>
        <authorList>
            <person name="Yang L."/>
        </authorList>
    </citation>
    <scope>NUCLEOTIDE SEQUENCE [LARGE SCALE GENOMIC DNA]</scope>
    <source>
        <strain evidence="2">JXDWG</strain>
        <tissue evidence="2">Leaf</tissue>
    </source>
</reference>
<protein>
    <submittedName>
        <fullName evidence="2">Uncharacterized protein</fullName>
    </submittedName>
</protein>
<accession>A0AAP0I0E6</accession>
<feature type="compositionally biased region" description="Low complexity" evidence="1">
    <location>
        <begin position="17"/>
        <end position="31"/>
    </location>
</feature>
<organism evidence="2 3">
    <name type="scientific">Stephania cephalantha</name>
    <dbReference type="NCBI Taxonomy" id="152367"/>
    <lineage>
        <taxon>Eukaryota</taxon>
        <taxon>Viridiplantae</taxon>
        <taxon>Streptophyta</taxon>
        <taxon>Embryophyta</taxon>
        <taxon>Tracheophyta</taxon>
        <taxon>Spermatophyta</taxon>
        <taxon>Magnoliopsida</taxon>
        <taxon>Ranunculales</taxon>
        <taxon>Menispermaceae</taxon>
        <taxon>Menispermoideae</taxon>
        <taxon>Cissampelideae</taxon>
        <taxon>Stephania</taxon>
    </lineage>
</organism>
<comment type="caution">
    <text evidence="2">The sequence shown here is derived from an EMBL/GenBank/DDBJ whole genome shotgun (WGS) entry which is preliminary data.</text>
</comment>
<dbReference type="AlphaFoldDB" id="A0AAP0I0E6"/>
<dbReference type="EMBL" id="JBBNAG010000009">
    <property type="protein sequence ID" value="KAK9104817.1"/>
    <property type="molecule type" value="Genomic_DNA"/>
</dbReference>
<gene>
    <name evidence="2" type="ORF">Scep_021661</name>
</gene>
<evidence type="ECO:0000313" key="2">
    <source>
        <dbReference type="EMBL" id="KAK9104817.1"/>
    </source>
</evidence>
<keyword evidence="3" id="KW-1185">Reference proteome</keyword>
<evidence type="ECO:0000313" key="3">
    <source>
        <dbReference type="Proteomes" id="UP001419268"/>
    </source>
</evidence>
<feature type="region of interest" description="Disordered" evidence="1">
    <location>
        <begin position="1"/>
        <end position="32"/>
    </location>
</feature>
<name>A0AAP0I0E6_9MAGN</name>
<proteinExistence type="predicted"/>